<feature type="transmembrane region" description="Helical" evidence="6">
    <location>
        <begin position="12"/>
        <end position="32"/>
    </location>
</feature>
<comment type="caution">
    <text evidence="8">The sequence shown here is derived from an EMBL/GenBank/DDBJ whole genome shotgun (WGS) entry which is preliminary data.</text>
</comment>
<dbReference type="OrthoDB" id="3177666at2"/>
<protein>
    <recommendedName>
        <fullName evidence="7">Citrate transporter-like domain-containing protein</fullName>
    </recommendedName>
</protein>
<evidence type="ECO:0000256" key="1">
    <source>
        <dbReference type="ARBA" id="ARBA00004141"/>
    </source>
</evidence>
<keyword evidence="3 6" id="KW-0812">Transmembrane</keyword>
<keyword evidence="4 6" id="KW-1133">Transmembrane helix</keyword>
<evidence type="ECO:0000313" key="9">
    <source>
        <dbReference type="Proteomes" id="UP000195305"/>
    </source>
</evidence>
<keyword evidence="2" id="KW-0813">Transport</keyword>
<feature type="transmembrane region" description="Helical" evidence="6">
    <location>
        <begin position="353"/>
        <end position="371"/>
    </location>
</feature>
<evidence type="ECO:0000313" key="8">
    <source>
        <dbReference type="EMBL" id="OUQ35713.1"/>
    </source>
</evidence>
<feature type="transmembrane region" description="Helical" evidence="6">
    <location>
        <begin position="282"/>
        <end position="304"/>
    </location>
</feature>
<proteinExistence type="predicted"/>
<dbReference type="PROSITE" id="PS51257">
    <property type="entry name" value="PROKAR_LIPOPROTEIN"/>
    <property type="match status" value="1"/>
</dbReference>
<dbReference type="EMBL" id="NFLJ01000006">
    <property type="protein sequence ID" value="OUQ35713.1"/>
    <property type="molecule type" value="Genomic_DNA"/>
</dbReference>
<keyword evidence="5 6" id="KW-0472">Membrane</keyword>
<feature type="domain" description="Citrate transporter-like" evidence="7">
    <location>
        <begin position="4"/>
        <end position="301"/>
    </location>
</feature>
<feature type="transmembrane region" description="Helical" evidence="6">
    <location>
        <begin position="201"/>
        <end position="226"/>
    </location>
</feature>
<dbReference type="RefSeq" id="WP_087357262.1">
    <property type="nucleotide sequence ID" value="NZ_NFLJ01000006.1"/>
</dbReference>
<dbReference type="PANTHER" id="PTHR43568">
    <property type="entry name" value="P PROTEIN"/>
    <property type="match status" value="1"/>
</dbReference>
<dbReference type="InterPro" id="IPR004680">
    <property type="entry name" value="Cit_transptr-like_dom"/>
</dbReference>
<evidence type="ECO:0000256" key="4">
    <source>
        <dbReference type="ARBA" id="ARBA00022989"/>
    </source>
</evidence>
<organism evidence="8 9">
    <name type="scientific">Massilimicrobiota timonensis</name>
    <dbReference type="NCBI Taxonomy" id="1776392"/>
    <lineage>
        <taxon>Bacteria</taxon>
        <taxon>Bacillati</taxon>
        <taxon>Bacillota</taxon>
        <taxon>Erysipelotrichia</taxon>
        <taxon>Erysipelotrichales</taxon>
        <taxon>Erysipelotrichaceae</taxon>
        <taxon>Massilimicrobiota</taxon>
    </lineage>
</organism>
<keyword evidence="9" id="KW-1185">Reference proteome</keyword>
<evidence type="ECO:0000256" key="2">
    <source>
        <dbReference type="ARBA" id="ARBA00022448"/>
    </source>
</evidence>
<feature type="transmembrane region" description="Helical" evidence="6">
    <location>
        <begin position="246"/>
        <end position="262"/>
    </location>
</feature>
<name>A0A1Y4T405_9FIRM</name>
<dbReference type="Proteomes" id="UP000195305">
    <property type="component" value="Unassembled WGS sequence"/>
</dbReference>
<sequence>MRRIWGIIKKDTVLMIAWILAILSCFFVKPSFEYLGYIDYTTLALLFCLMVIVNGLQNIQLFQQIAIFFMKKIKTTRQLDLLLVGLCFLLSMLITNDVALITFVPLTIVVLKILRMEERVVHIVVLQTLAANLGSMCTPIGNPQNLFLYTYFDMSLSHFMIMILPFVMLSLILLLIHIFMHRNQSIETPKIYQKEDTNITYLWIYMILFVLCILSVLHLLSIFYLLPVIMIVCGFMDYKTIVKVDYLLLLTFVGFFIFIGNLKNIDMIAQFLNQIVNGYEMIISVICSQVFSNVPTAILLSGFTKNVYDLLIGVNIGGLGTFIASMASLISYKYITRIYPQYKKRYFMSFTKYNIIDLIVLVIAAEIFLLIV</sequence>
<gene>
    <name evidence="8" type="ORF">B5E75_02715</name>
</gene>
<dbReference type="GO" id="GO:0055085">
    <property type="term" value="P:transmembrane transport"/>
    <property type="evidence" value="ECO:0007669"/>
    <property type="project" value="InterPro"/>
</dbReference>
<evidence type="ECO:0000259" key="7">
    <source>
        <dbReference type="Pfam" id="PF03600"/>
    </source>
</evidence>
<evidence type="ECO:0000256" key="6">
    <source>
        <dbReference type="SAM" id="Phobius"/>
    </source>
</evidence>
<feature type="transmembrane region" description="Helical" evidence="6">
    <location>
        <begin position="44"/>
        <end position="69"/>
    </location>
</feature>
<dbReference type="InterPro" id="IPR051475">
    <property type="entry name" value="Diverse_Ion_Transporter"/>
</dbReference>
<feature type="transmembrane region" description="Helical" evidence="6">
    <location>
        <begin position="156"/>
        <end position="180"/>
    </location>
</feature>
<reference evidence="8 9" key="1">
    <citation type="journal article" date="2018" name="BMC Genomics">
        <title>Whole genome sequencing and function prediction of 133 gut anaerobes isolated from chicken caecum in pure cultures.</title>
        <authorList>
            <person name="Medvecky M."/>
            <person name="Cejkova D."/>
            <person name="Polansky O."/>
            <person name="Karasova D."/>
            <person name="Kubasova T."/>
            <person name="Cizek A."/>
            <person name="Rychlik I."/>
        </authorList>
    </citation>
    <scope>NUCLEOTIDE SEQUENCE [LARGE SCALE GENOMIC DNA]</scope>
    <source>
        <strain evidence="8 9">An13</strain>
    </source>
</reference>
<dbReference type="AlphaFoldDB" id="A0A1Y4T405"/>
<dbReference type="Pfam" id="PF03600">
    <property type="entry name" value="CitMHS"/>
    <property type="match status" value="1"/>
</dbReference>
<accession>A0A1Y4T405</accession>
<comment type="subcellular location">
    <subcellularLocation>
        <location evidence="1">Membrane</location>
        <topology evidence="1">Multi-pass membrane protein</topology>
    </subcellularLocation>
</comment>
<feature type="transmembrane region" description="Helical" evidence="6">
    <location>
        <begin position="81"/>
        <end position="111"/>
    </location>
</feature>
<feature type="transmembrane region" description="Helical" evidence="6">
    <location>
        <begin position="310"/>
        <end position="332"/>
    </location>
</feature>
<dbReference type="GO" id="GO:0016020">
    <property type="term" value="C:membrane"/>
    <property type="evidence" value="ECO:0007669"/>
    <property type="project" value="UniProtKB-SubCell"/>
</dbReference>
<dbReference type="PANTHER" id="PTHR43568:SF1">
    <property type="entry name" value="P PROTEIN"/>
    <property type="match status" value="1"/>
</dbReference>
<evidence type="ECO:0000256" key="5">
    <source>
        <dbReference type="ARBA" id="ARBA00023136"/>
    </source>
</evidence>
<evidence type="ECO:0000256" key="3">
    <source>
        <dbReference type="ARBA" id="ARBA00022692"/>
    </source>
</evidence>